<evidence type="ECO:0000313" key="2">
    <source>
        <dbReference type="EMBL" id="CAD7439471.1"/>
    </source>
</evidence>
<protein>
    <submittedName>
        <fullName evidence="2">Uncharacterized protein</fullName>
    </submittedName>
</protein>
<proteinExistence type="predicted"/>
<organism evidence="2">
    <name type="scientific">Timema bartmani</name>
    <dbReference type="NCBI Taxonomy" id="61472"/>
    <lineage>
        <taxon>Eukaryota</taxon>
        <taxon>Metazoa</taxon>
        <taxon>Ecdysozoa</taxon>
        <taxon>Arthropoda</taxon>
        <taxon>Hexapoda</taxon>
        <taxon>Insecta</taxon>
        <taxon>Pterygota</taxon>
        <taxon>Neoptera</taxon>
        <taxon>Polyneoptera</taxon>
        <taxon>Phasmatodea</taxon>
        <taxon>Timematodea</taxon>
        <taxon>Timematoidea</taxon>
        <taxon>Timematidae</taxon>
        <taxon>Timema</taxon>
    </lineage>
</organism>
<sequence>MYPHLHGVRLGKSLGKTTMGGMQEHKLGTHIDLCRGREYTERAQPLPAQLSGVPLPGHWAPLGVTRKLRGLPAIRCCCNLLTLIKITTLTRVVMEFDSRSIYEKVSHANHVGLSASFGRSMVIFNSPRLSLSLSSKVAAFFILGLTMEKSGSSSSSEFEEELENACPVLVANTVARRKRVWVHQRRLVEFLSPTFWPSNWEVRRTGTSDVQGIGLFVASGIKKKPAEKGSTVCAGPKRCVFVESEKGEYQEKVNKLCTRICVERDIWKRFRKNHAQYTQPGSNNDLSITGSLVYCESSTLDQATSEVKNTFNLDMMEHHDAWKSSNYDWLPSLPKGLGEKVPEENLQTLELDTALKDTYEYLQMFAVGLEQVVIDQKENGGEFLQEFKDTEFKVRALNTSVINNLSKEAGDEQIRLKEIHPYQLWTLCEIQVAMVERNVTPKADVTREIMGEELRMMGNSSYRNLRDWLIFRDYMNGLEYVVQALSGQGQDPARVRAVGNLLLRRKYQALHPRVERRSVGTNPPPTPVSEDQDGNAYRTMAVKEFLEHTLFMESEQPNEGRVAVPENSKEKMEVYPHLRGGSVKDQFIKTNMSTLNRDSNLDLPFIGSLVYYKSSTSDHEATKAEPEQEPDTIKEVNPHLRGGRVENHLGKTTPSSPDRDSNLDLPVLGGLAQHDWRVSQLRHRGGVVSITQFTNSIYDRDSSQPTFIISGYHGISTELSYETVVLSSTAEDGEIEVRISLGTDPPHCGVKSLSPTLILPIEQGRLYAEDFIHQQPEAPPTWRDRYNPDNPPLKKNIHTRTHGMSSKGRRVSMQIEISLPPFGKSVNHHQAAPNKCVQLGESLMTDHDQRRRENGWDSGGTVTFKGPLAARSRASSDHIKEAD</sequence>
<gene>
    <name evidence="2" type="ORF">TBIB3V08_LOCUS2033</name>
</gene>
<feature type="region of interest" description="Disordered" evidence="1">
    <location>
        <begin position="848"/>
        <end position="883"/>
    </location>
</feature>
<evidence type="ECO:0000256" key="1">
    <source>
        <dbReference type="SAM" id="MobiDB-lite"/>
    </source>
</evidence>
<dbReference type="AlphaFoldDB" id="A0A7R9EQS2"/>
<feature type="compositionally biased region" description="Basic and acidic residues" evidence="1">
    <location>
        <begin position="874"/>
        <end position="883"/>
    </location>
</feature>
<reference evidence="2" key="1">
    <citation type="submission" date="2020-11" db="EMBL/GenBank/DDBJ databases">
        <authorList>
            <person name="Tran Van P."/>
        </authorList>
    </citation>
    <scope>NUCLEOTIDE SEQUENCE</scope>
</reference>
<feature type="region of interest" description="Disordered" evidence="1">
    <location>
        <begin position="777"/>
        <end position="809"/>
    </location>
</feature>
<feature type="region of interest" description="Disordered" evidence="1">
    <location>
        <begin position="618"/>
        <end position="663"/>
    </location>
</feature>
<accession>A0A7R9EQS2</accession>
<feature type="compositionally biased region" description="Basic and acidic residues" evidence="1">
    <location>
        <begin position="618"/>
        <end position="649"/>
    </location>
</feature>
<name>A0A7R9EQS2_9NEOP</name>
<dbReference type="EMBL" id="OD564693">
    <property type="protein sequence ID" value="CAD7439471.1"/>
    <property type="molecule type" value="Genomic_DNA"/>
</dbReference>